<protein>
    <submittedName>
        <fullName evidence="2">Uncharacterized protein</fullName>
    </submittedName>
</protein>
<name>A0A9E6Y0E8_9ACTN</name>
<proteinExistence type="predicted"/>
<dbReference type="RefSeq" id="WP_259311919.1">
    <property type="nucleotide sequence ID" value="NZ_CP087164.1"/>
</dbReference>
<gene>
    <name evidence="2" type="ORF">DSM104329_04298</name>
</gene>
<dbReference type="Proteomes" id="UP001162834">
    <property type="component" value="Chromosome"/>
</dbReference>
<keyword evidence="1" id="KW-1133">Transmembrane helix</keyword>
<dbReference type="AlphaFoldDB" id="A0A9E6Y0E8"/>
<dbReference type="KEGG" id="sbae:DSM104329_04298"/>
<reference evidence="2" key="1">
    <citation type="journal article" date="2022" name="Int. J. Syst. Evol. Microbiol.">
        <title>Pseudomonas aegrilactucae sp. nov. and Pseudomonas morbosilactucae sp. nov., pathogens causing bacterial rot of lettuce in Japan.</title>
        <authorList>
            <person name="Sawada H."/>
            <person name="Fujikawa T."/>
            <person name="Satou M."/>
        </authorList>
    </citation>
    <scope>NUCLEOTIDE SEQUENCE</scope>
    <source>
        <strain evidence="2">0166_1</strain>
    </source>
</reference>
<keyword evidence="1" id="KW-0812">Transmembrane</keyword>
<feature type="transmembrane region" description="Helical" evidence="1">
    <location>
        <begin position="21"/>
        <end position="41"/>
    </location>
</feature>
<sequence length="75" mass="7779">MSTSVQHRPDQEHPEPGAQSLMIWLGAAMLAVTVAIIIGITQFGATAGVGVAFGALVIAVVGIFAYIVRFIGPED</sequence>
<dbReference type="EMBL" id="CP087164">
    <property type="protein sequence ID" value="UGS37877.1"/>
    <property type="molecule type" value="Genomic_DNA"/>
</dbReference>
<accession>A0A9E6Y0E8</accession>
<keyword evidence="3" id="KW-1185">Reference proteome</keyword>
<feature type="transmembrane region" description="Helical" evidence="1">
    <location>
        <begin position="47"/>
        <end position="68"/>
    </location>
</feature>
<evidence type="ECO:0000256" key="1">
    <source>
        <dbReference type="SAM" id="Phobius"/>
    </source>
</evidence>
<keyword evidence="1" id="KW-0472">Membrane</keyword>
<evidence type="ECO:0000313" key="3">
    <source>
        <dbReference type="Proteomes" id="UP001162834"/>
    </source>
</evidence>
<organism evidence="2 3">
    <name type="scientific">Capillimicrobium parvum</name>
    <dbReference type="NCBI Taxonomy" id="2884022"/>
    <lineage>
        <taxon>Bacteria</taxon>
        <taxon>Bacillati</taxon>
        <taxon>Actinomycetota</taxon>
        <taxon>Thermoleophilia</taxon>
        <taxon>Solirubrobacterales</taxon>
        <taxon>Capillimicrobiaceae</taxon>
        <taxon>Capillimicrobium</taxon>
    </lineage>
</organism>
<evidence type="ECO:0000313" key="2">
    <source>
        <dbReference type="EMBL" id="UGS37877.1"/>
    </source>
</evidence>